<evidence type="ECO:0000256" key="6">
    <source>
        <dbReference type="ARBA" id="ARBA00022490"/>
    </source>
</evidence>
<dbReference type="GO" id="GO:0005929">
    <property type="term" value="C:cilium"/>
    <property type="evidence" value="ECO:0007669"/>
    <property type="project" value="UniProtKB-SubCell"/>
</dbReference>
<reference evidence="19" key="2">
    <citation type="submission" date="2025-08" db="UniProtKB">
        <authorList>
            <consortium name="RefSeq"/>
        </authorList>
    </citation>
    <scope>IDENTIFICATION</scope>
    <source>
        <tissue evidence="19">Blood</tissue>
    </source>
</reference>
<evidence type="ECO:0000313" key="19">
    <source>
        <dbReference type="RefSeq" id="XP_017326684.1"/>
    </source>
</evidence>
<dbReference type="InterPro" id="IPR023123">
    <property type="entry name" value="Tubulin_C"/>
</dbReference>
<dbReference type="Gene3D" id="3.40.50.1440">
    <property type="entry name" value="Tubulin/FtsZ, GTPase domain"/>
    <property type="match status" value="1"/>
</dbReference>
<protein>
    <recommendedName>
        <fullName evidence="5">Tubulin delta chain</fullName>
    </recommendedName>
    <alternativeName>
        <fullName evidence="14">Delta-tubulin</fullName>
    </alternativeName>
</protein>
<reference evidence="18" key="1">
    <citation type="journal article" date="2016" name="Nat. Commun.">
        <title>The channel catfish genome sequence provides insights into the evolution of scale formation in teleosts.</title>
        <authorList>
            <person name="Liu Z."/>
            <person name="Liu S."/>
            <person name="Yao J."/>
            <person name="Bao L."/>
            <person name="Zhang J."/>
            <person name="Li Y."/>
            <person name="Jiang C."/>
            <person name="Sun L."/>
            <person name="Wang R."/>
            <person name="Zhang Y."/>
            <person name="Zhou T."/>
            <person name="Zeng Q."/>
            <person name="Fu Q."/>
            <person name="Gao S."/>
            <person name="Li N."/>
            <person name="Koren S."/>
            <person name="Jiang Y."/>
            <person name="Zimin A."/>
            <person name="Xu P."/>
            <person name="Phillippy A.M."/>
            <person name="Geng X."/>
            <person name="Song L."/>
            <person name="Sun F."/>
            <person name="Li C."/>
            <person name="Wang X."/>
            <person name="Chen A."/>
            <person name="Jin Y."/>
            <person name="Yuan Z."/>
            <person name="Yang Y."/>
            <person name="Tan S."/>
            <person name="Peatman E."/>
            <person name="Lu J."/>
            <person name="Qin Z."/>
            <person name="Dunham R."/>
            <person name="Li Z."/>
            <person name="Sonstegard T."/>
            <person name="Feng J."/>
            <person name="Danzmann R.G."/>
            <person name="Schroeder S."/>
            <person name="Scheffler B."/>
            <person name="Duke M.V."/>
            <person name="Ballard L."/>
            <person name="Kucuktas H."/>
            <person name="Kaltenboeck L."/>
            <person name="Liu H."/>
            <person name="Armbruster J."/>
            <person name="Xie Y."/>
            <person name="Kirby M.L."/>
            <person name="Tian Y."/>
            <person name="Flanagan M.E."/>
            <person name="Mu W."/>
            <person name="Waldbieser G.C."/>
        </authorList>
    </citation>
    <scope>NUCLEOTIDE SEQUENCE [LARGE SCALE GENOMIC DNA]</scope>
    <source>
        <strain evidence="18">SDA103</strain>
    </source>
</reference>
<dbReference type="SUPFAM" id="SSF52490">
    <property type="entry name" value="Tubulin nucleotide-binding domain-like"/>
    <property type="match status" value="1"/>
</dbReference>
<dbReference type="KEGG" id="ipu:108267194"/>
<dbReference type="FunFam" id="3.40.50.1440:FF:000047">
    <property type="entry name" value="Tubulin delta chain"/>
    <property type="match status" value="1"/>
</dbReference>
<evidence type="ECO:0000256" key="2">
    <source>
        <dbReference type="ARBA" id="ARBA00004123"/>
    </source>
</evidence>
<evidence type="ECO:0000256" key="1">
    <source>
        <dbReference type="ARBA" id="ARBA00004114"/>
    </source>
</evidence>
<keyword evidence="10 16" id="KW-0342">GTP-binding</keyword>
<dbReference type="AlphaFoldDB" id="A0A2D0R7X4"/>
<keyword evidence="11" id="KW-0206">Cytoskeleton</keyword>
<dbReference type="GO" id="GO:0030030">
    <property type="term" value="P:cell projection organization"/>
    <property type="evidence" value="ECO:0007669"/>
    <property type="project" value="UniProtKB-KW"/>
</dbReference>
<dbReference type="GeneID" id="108267194"/>
<dbReference type="InterPro" id="IPR017975">
    <property type="entry name" value="Tubulin_CS"/>
</dbReference>
<dbReference type="GO" id="GO:0007017">
    <property type="term" value="P:microtubule-based process"/>
    <property type="evidence" value="ECO:0007669"/>
    <property type="project" value="InterPro"/>
</dbReference>
<keyword evidence="12" id="KW-0539">Nucleus</keyword>
<dbReference type="InterPro" id="IPR002967">
    <property type="entry name" value="Delta_tubulin"/>
</dbReference>
<evidence type="ECO:0000256" key="4">
    <source>
        <dbReference type="ARBA" id="ARBA00009636"/>
    </source>
</evidence>
<dbReference type="PRINTS" id="PR01161">
    <property type="entry name" value="TUBULIN"/>
</dbReference>
<dbReference type="GO" id="GO:0005525">
    <property type="term" value="F:GTP binding"/>
    <property type="evidence" value="ECO:0007669"/>
    <property type="project" value="UniProtKB-UniRule"/>
</dbReference>
<dbReference type="GO" id="GO:0005874">
    <property type="term" value="C:microtubule"/>
    <property type="evidence" value="ECO:0007669"/>
    <property type="project" value="UniProtKB-KW"/>
</dbReference>
<dbReference type="GO" id="GO:0005634">
    <property type="term" value="C:nucleus"/>
    <property type="evidence" value="ECO:0007669"/>
    <property type="project" value="UniProtKB-SubCell"/>
</dbReference>
<evidence type="ECO:0000256" key="7">
    <source>
        <dbReference type="ARBA" id="ARBA00022701"/>
    </source>
</evidence>
<dbReference type="InterPro" id="IPR008280">
    <property type="entry name" value="Tub_FtsZ_C"/>
</dbReference>
<evidence type="ECO:0000256" key="9">
    <source>
        <dbReference type="ARBA" id="ARBA00022794"/>
    </source>
</evidence>
<dbReference type="CDD" id="cd02189">
    <property type="entry name" value="delta_zeta_tubulin-like"/>
    <property type="match status" value="1"/>
</dbReference>
<evidence type="ECO:0000256" key="11">
    <source>
        <dbReference type="ARBA" id="ARBA00023212"/>
    </source>
</evidence>
<dbReference type="SUPFAM" id="SSF55307">
    <property type="entry name" value="Tubulin C-terminal domain-like"/>
    <property type="match status" value="1"/>
</dbReference>
<evidence type="ECO:0000256" key="8">
    <source>
        <dbReference type="ARBA" id="ARBA00022741"/>
    </source>
</evidence>
<keyword evidence="13" id="KW-0966">Cell projection</keyword>
<evidence type="ECO:0000259" key="17">
    <source>
        <dbReference type="SMART" id="SM00864"/>
    </source>
</evidence>
<comment type="function">
    <text evidence="15">Acts as a positive regulator of hedgehog signaling and regulates ciliary function.</text>
</comment>
<dbReference type="Gene3D" id="1.10.287.600">
    <property type="entry name" value="Helix hairpin bin"/>
    <property type="match status" value="1"/>
</dbReference>
<accession>A0A2D0R7X4</accession>
<dbReference type="SMART" id="SM00864">
    <property type="entry name" value="Tubulin"/>
    <property type="match status" value="1"/>
</dbReference>
<dbReference type="PANTHER" id="PTHR11588">
    <property type="entry name" value="TUBULIN"/>
    <property type="match status" value="1"/>
</dbReference>
<evidence type="ECO:0000256" key="5">
    <source>
        <dbReference type="ARBA" id="ARBA00014184"/>
    </source>
</evidence>
<dbReference type="PROSITE" id="PS00227">
    <property type="entry name" value="TUBULIN"/>
    <property type="match status" value="1"/>
</dbReference>
<dbReference type="InterPro" id="IPR000217">
    <property type="entry name" value="Tubulin"/>
</dbReference>
<gene>
    <name evidence="19" type="primary">LOC108267194</name>
</gene>
<feature type="domain" description="Tubulin/FtsZ GTPase" evidence="17">
    <location>
        <begin position="72"/>
        <end position="282"/>
    </location>
</feature>
<proteinExistence type="inferred from homology"/>
<keyword evidence="18" id="KW-1185">Reference proteome</keyword>
<sequence length="459" mass="50932">MHRFRLLLFNCIQPEDDTDKHTSVELQKTAYNRSKQARSMSAVVLQVGQCGNQLGLDWWRLITKKSNQHKKRCPFSSRNGELAAVCVDTEPKVLRKIGEFVQNKEIRPSSVIEGKGGRGGNWAYGYHGGRGDGENGLLKHTMEAVRQEAERQDYYGGTVLLHSLSGGTGSGLGSRLCEEIREEFPVGHILTVSVVPHQSGESPLQHYNTLLSLAALHRSADGILLFHNDHVISRAGFQRKSHAGFGAISCGFPQSKLLAMNAHITSCMAGLFLPVKTLTTRSSQSLGIEPWELVRSVCPIPTAKLLYTAQASAREMSHWDSLASETLQNLPQLSPDGKPYSSRAVLAVARGNQDNSFIVSNVLQKLRQAHRCVHWNPFPVDYWTDPLNEANVSLSARMLTVCSNHSSVTRLLGHVAQRATEMLSARAYLHWYKCYGIEIEEFQQALNTLSGVIEEYVSQ</sequence>
<dbReference type="RefSeq" id="XP_017326684.1">
    <property type="nucleotide sequence ID" value="XM_017471195.3"/>
</dbReference>
<keyword evidence="6" id="KW-0963">Cytoplasm</keyword>
<organism evidence="18 19">
    <name type="scientific">Ictalurus punctatus</name>
    <name type="common">Channel catfish</name>
    <name type="synonym">Silurus punctatus</name>
    <dbReference type="NCBI Taxonomy" id="7998"/>
    <lineage>
        <taxon>Eukaryota</taxon>
        <taxon>Metazoa</taxon>
        <taxon>Chordata</taxon>
        <taxon>Craniata</taxon>
        <taxon>Vertebrata</taxon>
        <taxon>Euteleostomi</taxon>
        <taxon>Actinopterygii</taxon>
        <taxon>Neopterygii</taxon>
        <taxon>Teleostei</taxon>
        <taxon>Ostariophysi</taxon>
        <taxon>Siluriformes</taxon>
        <taxon>Ictaluridae</taxon>
        <taxon>Ictalurus</taxon>
    </lineage>
</organism>
<dbReference type="OrthoDB" id="2588702at2759"/>
<comment type="similarity">
    <text evidence="4 16">Belongs to the tubulin family.</text>
</comment>
<evidence type="ECO:0000256" key="16">
    <source>
        <dbReference type="RuleBase" id="RU000352"/>
    </source>
</evidence>
<evidence type="ECO:0000256" key="12">
    <source>
        <dbReference type="ARBA" id="ARBA00023242"/>
    </source>
</evidence>
<name>A0A2D0R7X4_ICTPU</name>
<dbReference type="GO" id="GO:0005200">
    <property type="term" value="F:structural constituent of cytoskeleton"/>
    <property type="evidence" value="ECO:0007669"/>
    <property type="project" value="InterPro"/>
</dbReference>
<comment type="subcellular location">
    <subcellularLocation>
        <location evidence="3">Cell projection</location>
        <location evidence="3">Cilium</location>
    </subcellularLocation>
    <subcellularLocation>
        <location evidence="1">Cytoplasm</location>
        <location evidence="1">Cytoskeleton</location>
        <location evidence="1">Microtubule organizing center</location>
        <location evidence="1">Centrosome</location>
        <location evidence="1">Centriole</location>
    </subcellularLocation>
    <subcellularLocation>
        <location evidence="2">Nucleus</location>
    </subcellularLocation>
</comment>
<dbReference type="InterPro" id="IPR003008">
    <property type="entry name" value="Tubulin_FtsZ_GTPase"/>
</dbReference>
<dbReference type="GO" id="GO:0005814">
    <property type="term" value="C:centriole"/>
    <property type="evidence" value="ECO:0007669"/>
    <property type="project" value="UniProtKB-SubCell"/>
</dbReference>
<dbReference type="Pfam" id="PF00091">
    <property type="entry name" value="Tubulin"/>
    <property type="match status" value="1"/>
</dbReference>
<keyword evidence="8 16" id="KW-0547">Nucleotide-binding</keyword>
<evidence type="ECO:0000256" key="15">
    <source>
        <dbReference type="ARBA" id="ARBA00046149"/>
    </source>
</evidence>
<keyword evidence="9" id="KW-0970">Cilium biogenesis/degradation</keyword>
<evidence type="ECO:0000256" key="10">
    <source>
        <dbReference type="ARBA" id="ARBA00023134"/>
    </source>
</evidence>
<dbReference type="InterPro" id="IPR036525">
    <property type="entry name" value="Tubulin/FtsZ_GTPase_sf"/>
</dbReference>
<evidence type="ECO:0000256" key="13">
    <source>
        <dbReference type="ARBA" id="ARBA00023273"/>
    </source>
</evidence>
<evidence type="ECO:0000256" key="14">
    <source>
        <dbReference type="ARBA" id="ARBA00030594"/>
    </source>
</evidence>
<keyword evidence="7 16" id="KW-0493">Microtubule</keyword>
<evidence type="ECO:0000256" key="3">
    <source>
        <dbReference type="ARBA" id="ARBA00004138"/>
    </source>
</evidence>
<dbReference type="PRINTS" id="PR01224">
    <property type="entry name" value="DELTATUBULIN"/>
</dbReference>
<dbReference type="Proteomes" id="UP000221080">
    <property type="component" value="Chromosome 1"/>
</dbReference>
<evidence type="ECO:0000313" key="18">
    <source>
        <dbReference type="Proteomes" id="UP000221080"/>
    </source>
</evidence>